<dbReference type="Gene3D" id="1.10.287.660">
    <property type="entry name" value="Helix hairpin bin"/>
    <property type="match status" value="1"/>
</dbReference>
<dbReference type="SUPFAM" id="SSF140111">
    <property type="entry name" value="Endosomal sorting complex assembly domain"/>
    <property type="match status" value="1"/>
</dbReference>
<dbReference type="GO" id="GO:0043162">
    <property type="term" value="P:ubiquitin-dependent protein catabolic process via the multivesicular body sorting pathway"/>
    <property type="evidence" value="ECO:0007669"/>
    <property type="project" value="TreeGrafter"/>
</dbReference>
<feature type="domain" description="VPS37 C-terminal" evidence="9">
    <location>
        <begin position="250"/>
        <end position="337"/>
    </location>
</feature>
<dbReference type="SUPFAM" id="SSF54495">
    <property type="entry name" value="UBC-like"/>
    <property type="match status" value="1"/>
</dbReference>
<reference evidence="10" key="1">
    <citation type="submission" date="2021-01" db="UniProtKB">
        <authorList>
            <consortium name="EnsemblMetazoa"/>
        </authorList>
    </citation>
    <scope>IDENTIFICATION</scope>
</reference>
<dbReference type="KEGG" id="vde:111243520"/>
<evidence type="ECO:0000256" key="5">
    <source>
        <dbReference type="ARBA" id="ARBA00022927"/>
    </source>
</evidence>
<keyword evidence="4" id="KW-0967">Endosome</keyword>
<dbReference type="Proteomes" id="UP000594260">
    <property type="component" value="Unplaced"/>
</dbReference>
<dbReference type="PANTHER" id="PTHR13678:SF2">
    <property type="entry name" value="VACUOLAR PROTEIN SORTING-ASSOCIATED PROTEIN 37A"/>
    <property type="match status" value="1"/>
</dbReference>
<dbReference type="PANTHER" id="PTHR13678">
    <property type="entry name" value="VACUOLAR PROTEIN SORTING-ASSOCIATED PROTEIN 37"/>
    <property type="match status" value="1"/>
</dbReference>
<dbReference type="GO" id="GO:0000813">
    <property type="term" value="C:ESCRT I complex"/>
    <property type="evidence" value="ECO:0007669"/>
    <property type="project" value="TreeGrafter"/>
</dbReference>
<evidence type="ECO:0000256" key="8">
    <source>
        <dbReference type="SAM" id="MobiDB-lite"/>
    </source>
</evidence>
<keyword evidence="5 7" id="KW-0653">Protein transport</keyword>
<evidence type="ECO:0000256" key="3">
    <source>
        <dbReference type="ARBA" id="ARBA00022448"/>
    </source>
</evidence>
<dbReference type="GO" id="GO:0031902">
    <property type="term" value="C:late endosome membrane"/>
    <property type="evidence" value="ECO:0007669"/>
    <property type="project" value="UniProtKB-SubCell"/>
</dbReference>
<dbReference type="PROSITE" id="PS51314">
    <property type="entry name" value="VPS37_C"/>
    <property type="match status" value="1"/>
</dbReference>
<evidence type="ECO:0000256" key="4">
    <source>
        <dbReference type="ARBA" id="ARBA00022753"/>
    </source>
</evidence>
<dbReference type="RefSeq" id="XP_022644952.1">
    <property type="nucleotide sequence ID" value="XM_022789217.1"/>
</dbReference>
<comment type="subcellular location">
    <subcellularLocation>
        <location evidence="1">Late endosome membrane</location>
        <topology evidence="1">Peripheral membrane protein</topology>
    </subcellularLocation>
</comment>
<dbReference type="InterPro" id="IPR016135">
    <property type="entry name" value="UBQ-conjugating_enzyme/RWD"/>
</dbReference>
<comment type="function">
    <text evidence="6">Component of the ESCRT-I complex, a regulator of vesicular trafficking process. Required for the sorting of endocytic ubiquitinated cargos into multivesicular bodies. May be involved in cell growth and differentiation.</text>
</comment>
<dbReference type="InterPro" id="IPR037202">
    <property type="entry name" value="ESCRT_assembly_dom"/>
</dbReference>
<keyword evidence="3 7" id="KW-0813">Transport</keyword>
<proteinExistence type="inferred from homology"/>
<dbReference type="Pfam" id="PF07200">
    <property type="entry name" value="Mod_r"/>
    <property type="match status" value="1"/>
</dbReference>
<feature type="region of interest" description="Disordered" evidence="8">
    <location>
        <begin position="1"/>
        <end position="25"/>
    </location>
</feature>
<evidence type="ECO:0000259" key="9">
    <source>
        <dbReference type="PROSITE" id="PS51314"/>
    </source>
</evidence>
<accession>A0A7M7J035</accession>
<dbReference type="InParanoid" id="A0A7M7J035"/>
<dbReference type="EnsemblMetazoa" id="XM_022789217">
    <property type="protein sequence ID" value="XP_022644952"/>
    <property type="gene ID" value="LOC111243520"/>
</dbReference>
<dbReference type="EnsemblMetazoa" id="XM_022789218">
    <property type="protein sequence ID" value="XP_022644953"/>
    <property type="gene ID" value="LOC111243520"/>
</dbReference>
<dbReference type="AlphaFoldDB" id="A0A7M7J035"/>
<dbReference type="OrthoDB" id="10260857at2759"/>
<comment type="similarity">
    <text evidence="2">Belongs to the VPS37 family.</text>
</comment>
<dbReference type="InterPro" id="IPR029012">
    <property type="entry name" value="Helix_hairpin_bin_sf"/>
</dbReference>
<dbReference type="GO" id="GO:0006623">
    <property type="term" value="P:protein targeting to vacuole"/>
    <property type="evidence" value="ECO:0007669"/>
    <property type="project" value="TreeGrafter"/>
</dbReference>
<evidence type="ECO:0000256" key="6">
    <source>
        <dbReference type="ARBA" id="ARBA00025010"/>
    </source>
</evidence>
<name>A0A7M7J035_VARDE</name>
<dbReference type="GeneID" id="111243520"/>
<dbReference type="CTD" id="31006"/>
<evidence type="ECO:0000256" key="1">
    <source>
        <dbReference type="ARBA" id="ARBA00004633"/>
    </source>
</evidence>
<evidence type="ECO:0000313" key="11">
    <source>
        <dbReference type="Proteomes" id="UP000594260"/>
    </source>
</evidence>
<dbReference type="RefSeq" id="XP_022644953.1">
    <property type="nucleotide sequence ID" value="XM_022789218.1"/>
</dbReference>
<evidence type="ECO:0000313" key="10">
    <source>
        <dbReference type="EnsemblMetazoa" id="XP_022644952"/>
    </source>
</evidence>
<evidence type="ECO:0000256" key="7">
    <source>
        <dbReference type="PROSITE-ProRule" id="PRU00646"/>
    </source>
</evidence>
<dbReference type="InterPro" id="IPR009851">
    <property type="entry name" value="Mod_r"/>
</dbReference>
<dbReference type="OMA" id="HPWCNEH"/>
<protein>
    <recommendedName>
        <fullName evidence="9">VPS37 C-terminal domain-containing protein</fullName>
    </recommendedName>
</protein>
<sequence length="337" mass="37647">MLRSAKRSSVPSGTSGGNGPEEVRKHKIYELKDRCPGIQERVPESEFTLAFSCAGIEYQLFINLPPNFPFEGPTLSVRPAAEHPLLDDTSTVCGLADLTAFSIHASLPDIIQQVLSDFITRPLLKRPEPASFSPAVGSVTASGARPKTTMYMNGSLPSGNSSGGVHLRSSSIYAQVNALSIDDLRDWSSDELKIKEFAEDLPHVCERKEAIRHLIESNEAVAKTNLSVKNDLDKKRGEVLSLYEELTQHRNEFDARQQKFHLLERSYAPETIKNELAKGAREAEKESDEIAQQFLNKELSVDEFLKRFMKTRTLSHERSAKAERLQLQLEALHRAGF</sequence>
<keyword evidence="11" id="KW-1185">Reference proteome</keyword>
<evidence type="ECO:0000256" key="2">
    <source>
        <dbReference type="ARBA" id="ARBA00007617"/>
    </source>
</evidence>
<organism evidence="10 11">
    <name type="scientific">Varroa destructor</name>
    <name type="common">Honeybee mite</name>
    <dbReference type="NCBI Taxonomy" id="109461"/>
    <lineage>
        <taxon>Eukaryota</taxon>
        <taxon>Metazoa</taxon>
        <taxon>Ecdysozoa</taxon>
        <taxon>Arthropoda</taxon>
        <taxon>Chelicerata</taxon>
        <taxon>Arachnida</taxon>
        <taxon>Acari</taxon>
        <taxon>Parasitiformes</taxon>
        <taxon>Mesostigmata</taxon>
        <taxon>Gamasina</taxon>
        <taxon>Dermanyssoidea</taxon>
        <taxon>Varroidae</taxon>
        <taxon>Varroa</taxon>
    </lineage>
</organism>
<dbReference type="GO" id="GO:0006612">
    <property type="term" value="P:protein targeting to membrane"/>
    <property type="evidence" value="ECO:0007669"/>
    <property type="project" value="TreeGrafter"/>
</dbReference>